<gene>
    <name evidence="1" type="primary">Dper\GL13806</name>
    <name evidence="1" type="ORF">Dper_GL13806</name>
</gene>
<evidence type="ECO:0000313" key="1">
    <source>
        <dbReference type="EMBL" id="EDW38912.1"/>
    </source>
</evidence>
<dbReference type="AlphaFoldDB" id="B4GP29"/>
<dbReference type="Proteomes" id="UP000008744">
    <property type="component" value="Unassembled WGS sequence"/>
</dbReference>
<organism evidence="2">
    <name type="scientific">Drosophila persimilis</name>
    <name type="common">Fruit fly</name>
    <dbReference type="NCBI Taxonomy" id="7234"/>
    <lineage>
        <taxon>Eukaryota</taxon>
        <taxon>Metazoa</taxon>
        <taxon>Ecdysozoa</taxon>
        <taxon>Arthropoda</taxon>
        <taxon>Hexapoda</taxon>
        <taxon>Insecta</taxon>
        <taxon>Pterygota</taxon>
        <taxon>Neoptera</taxon>
        <taxon>Endopterygota</taxon>
        <taxon>Diptera</taxon>
        <taxon>Brachycera</taxon>
        <taxon>Muscomorpha</taxon>
        <taxon>Ephydroidea</taxon>
        <taxon>Drosophilidae</taxon>
        <taxon>Drosophila</taxon>
        <taxon>Sophophora</taxon>
    </lineage>
</organism>
<dbReference type="OMA" id="WENIRKF"/>
<sequence>MEGTDQNSIFARLNSIYGNLNGASPRSVKILKTNCQKKPVDKKCLYVDANNNAEKKEEDIGSDLQSENIIIKTCICKRPAKALECGRCHQYLHGRVATICEKHPVEAYLMDFRQCPYCLASAKVIKESEKTWAQIRQIEDAILSDSDL</sequence>
<proteinExistence type="predicted"/>
<dbReference type="EMBL" id="CH479186">
    <property type="protein sequence ID" value="EDW38912.1"/>
    <property type="molecule type" value="Genomic_DNA"/>
</dbReference>
<dbReference type="eggNOG" id="ENOG502TCEI">
    <property type="taxonomic scope" value="Eukaryota"/>
</dbReference>
<evidence type="ECO:0000313" key="2">
    <source>
        <dbReference type="Proteomes" id="UP000008744"/>
    </source>
</evidence>
<reference evidence="1 2" key="1">
    <citation type="journal article" date="2007" name="Nature">
        <title>Evolution of genes and genomes on the Drosophila phylogeny.</title>
        <authorList>
            <consortium name="Drosophila 12 Genomes Consortium"/>
            <person name="Clark A.G."/>
            <person name="Eisen M.B."/>
            <person name="Smith D.R."/>
            <person name="Bergman C.M."/>
            <person name="Oliver B."/>
            <person name="Markow T.A."/>
            <person name="Kaufman T.C."/>
            <person name="Kellis M."/>
            <person name="Gelbart W."/>
            <person name="Iyer V.N."/>
            <person name="Pollard D.A."/>
            <person name="Sackton T.B."/>
            <person name="Larracuente A.M."/>
            <person name="Singh N.D."/>
            <person name="Abad J.P."/>
            <person name="Abt D.N."/>
            <person name="Adryan B."/>
            <person name="Aguade M."/>
            <person name="Akashi H."/>
            <person name="Anderson W.W."/>
            <person name="Aquadro C.F."/>
            <person name="Ardell D.H."/>
            <person name="Arguello R."/>
            <person name="Artieri C.G."/>
            <person name="Barbash D.A."/>
            <person name="Barker D."/>
            <person name="Barsanti P."/>
            <person name="Batterham P."/>
            <person name="Batzoglou S."/>
            <person name="Begun D."/>
            <person name="Bhutkar A."/>
            <person name="Blanco E."/>
            <person name="Bosak S.A."/>
            <person name="Bradley R.K."/>
            <person name="Brand A.D."/>
            <person name="Brent M.R."/>
            <person name="Brooks A.N."/>
            <person name="Brown R.H."/>
            <person name="Butlin R.K."/>
            <person name="Caggese C."/>
            <person name="Calvi B.R."/>
            <person name="Bernardo de Carvalho A."/>
            <person name="Caspi A."/>
            <person name="Castrezana S."/>
            <person name="Celniker S.E."/>
            <person name="Chang J.L."/>
            <person name="Chapple C."/>
            <person name="Chatterji S."/>
            <person name="Chinwalla A."/>
            <person name="Civetta A."/>
            <person name="Clifton S.W."/>
            <person name="Comeron J.M."/>
            <person name="Costello J.C."/>
            <person name="Coyne J.A."/>
            <person name="Daub J."/>
            <person name="David R.G."/>
            <person name="Delcher A.L."/>
            <person name="Delehaunty K."/>
            <person name="Do C.B."/>
            <person name="Ebling H."/>
            <person name="Edwards K."/>
            <person name="Eickbush T."/>
            <person name="Evans J.D."/>
            <person name="Filipski A."/>
            <person name="Findeiss S."/>
            <person name="Freyhult E."/>
            <person name="Fulton L."/>
            <person name="Fulton R."/>
            <person name="Garcia A.C."/>
            <person name="Gardiner A."/>
            <person name="Garfield D.A."/>
            <person name="Garvin B.E."/>
            <person name="Gibson G."/>
            <person name="Gilbert D."/>
            <person name="Gnerre S."/>
            <person name="Godfrey J."/>
            <person name="Good R."/>
            <person name="Gotea V."/>
            <person name="Gravely B."/>
            <person name="Greenberg A.J."/>
            <person name="Griffiths-Jones S."/>
            <person name="Gross S."/>
            <person name="Guigo R."/>
            <person name="Gustafson E.A."/>
            <person name="Haerty W."/>
            <person name="Hahn M.W."/>
            <person name="Halligan D.L."/>
            <person name="Halpern A.L."/>
            <person name="Halter G.M."/>
            <person name="Han M.V."/>
            <person name="Heger A."/>
            <person name="Hillier L."/>
            <person name="Hinrichs A.S."/>
            <person name="Holmes I."/>
            <person name="Hoskins R.A."/>
            <person name="Hubisz M.J."/>
            <person name="Hultmark D."/>
            <person name="Huntley M.A."/>
            <person name="Jaffe D.B."/>
            <person name="Jagadeeshan S."/>
            <person name="Jeck W.R."/>
            <person name="Johnson J."/>
            <person name="Jones C.D."/>
            <person name="Jordan W.C."/>
            <person name="Karpen G.H."/>
            <person name="Kataoka E."/>
            <person name="Keightley P.D."/>
            <person name="Kheradpour P."/>
            <person name="Kirkness E.F."/>
            <person name="Koerich L.B."/>
            <person name="Kristiansen K."/>
            <person name="Kudrna D."/>
            <person name="Kulathinal R.J."/>
            <person name="Kumar S."/>
            <person name="Kwok R."/>
            <person name="Lander E."/>
            <person name="Langley C.H."/>
            <person name="Lapoint R."/>
            <person name="Lazzaro B.P."/>
            <person name="Lee S.J."/>
            <person name="Levesque L."/>
            <person name="Li R."/>
            <person name="Lin C.F."/>
            <person name="Lin M.F."/>
            <person name="Lindblad-Toh K."/>
            <person name="Llopart A."/>
            <person name="Long M."/>
            <person name="Low L."/>
            <person name="Lozovsky E."/>
            <person name="Lu J."/>
            <person name="Luo M."/>
            <person name="Machado C.A."/>
            <person name="Makalowski W."/>
            <person name="Marzo M."/>
            <person name="Matsuda M."/>
            <person name="Matzkin L."/>
            <person name="McAllister B."/>
            <person name="McBride C.S."/>
            <person name="McKernan B."/>
            <person name="McKernan K."/>
            <person name="Mendez-Lago M."/>
            <person name="Minx P."/>
            <person name="Mollenhauer M.U."/>
            <person name="Montooth K."/>
            <person name="Mount S.M."/>
            <person name="Mu X."/>
            <person name="Myers E."/>
            <person name="Negre B."/>
            <person name="Newfeld S."/>
            <person name="Nielsen R."/>
            <person name="Noor M.A."/>
            <person name="O'Grady P."/>
            <person name="Pachter L."/>
            <person name="Papaceit M."/>
            <person name="Parisi M.J."/>
            <person name="Parisi M."/>
            <person name="Parts L."/>
            <person name="Pedersen J.S."/>
            <person name="Pesole G."/>
            <person name="Phillippy A.M."/>
            <person name="Ponting C.P."/>
            <person name="Pop M."/>
            <person name="Porcelli D."/>
            <person name="Powell J.R."/>
            <person name="Prohaska S."/>
            <person name="Pruitt K."/>
            <person name="Puig M."/>
            <person name="Quesneville H."/>
            <person name="Ram K.R."/>
            <person name="Rand D."/>
            <person name="Rasmussen M.D."/>
            <person name="Reed L.K."/>
            <person name="Reenan R."/>
            <person name="Reily A."/>
            <person name="Remington K.A."/>
            <person name="Rieger T.T."/>
            <person name="Ritchie M.G."/>
            <person name="Robin C."/>
            <person name="Rogers Y.H."/>
            <person name="Rohde C."/>
            <person name="Rozas J."/>
            <person name="Rubenfield M.J."/>
            <person name="Ruiz A."/>
            <person name="Russo S."/>
            <person name="Salzberg S.L."/>
            <person name="Sanchez-Gracia A."/>
            <person name="Saranga D.J."/>
            <person name="Sato H."/>
            <person name="Schaeffer S.W."/>
            <person name="Schatz M.C."/>
            <person name="Schlenke T."/>
            <person name="Schwartz R."/>
            <person name="Segarra C."/>
            <person name="Singh R.S."/>
            <person name="Sirot L."/>
            <person name="Sirota M."/>
            <person name="Sisneros N.B."/>
            <person name="Smith C.D."/>
            <person name="Smith T.F."/>
            <person name="Spieth J."/>
            <person name="Stage D.E."/>
            <person name="Stark A."/>
            <person name="Stephan W."/>
            <person name="Strausberg R.L."/>
            <person name="Strempel S."/>
            <person name="Sturgill D."/>
            <person name="Sutton G."/>
            <person name="Sutton G.G."/>
            <person name="Tao W."/>
            <person name="Teichmann S."/>
            <person name="Tobari Y.N."/>
            <person name="Tomimura Y."/>
            <person name="Tsolas J.M."/>
            <person name="Valente V.L."/>
            <person name="Venter E."/>
            <person name="Venter J.C."/>
            <person name="Vicario S."/>
            <person name="Vieira F.G."/>
            <person name="Vilella A.J."/>
            <person name="Villasante A."/>
            <person name="Walenz B."/>
            <person name="Wang J."/>
            <person name="Wasserman M."/>
            <person name="Watts T."/>
            <person name="Wilson D."/>
            <person name="Wilson R.K."/>
            <person name="Wing R.A."/>
            <person name="Wolfner M.F."/>
            <person name="Wong A."/>
            <person name="Wong G.K."/>
            <person name="Wu C.I."/>
            <person name="Wu G."/>
            <person name="Yamamoto D."/>
            <person name="Yang H.P."/>
            <person name="Yang S.P."/>
            <person name="Yorke J.A."/>
            <person name="Yoshida K."/>
            <person name="Zdobnov E."/>
            <person name="Zhang P."/>
            <person name="Zhang Y."/>
            <person name="Zimin A.V."/>
            <person name="Baldwin J."/>
            <person name="Abdouelleil A."/>
            <person name="Abdulkadir J."/>
            <person name="Abebe A."/>
            <person name="Abera B."/>
            <person name="Abreu J."/>
            <person name="Acer S.C."/>
            <person name="Aftuck L."/>
            <person name="Alexander A."/>
            <person name="An P."/>
            <person name="Anderson E."/>
            <person name="Anderson S."/>
            <person name="Arachi H."/>
            <person name="Azer M."/>
            <person name="Bachantsang P."/>
            <person name="Barry A."/>
            <person name="Bayul T."/>
            <person name="Berlin A."/>
            <person name="Bessette D."/>
            <person name="Bloom T."/>
            <person name="Blye J."/>
            <person name="Boguslavskiy L."/>
            <person name="Bonnet C."/>
            <person name="Boukhgalter B."/>
            <person name="Bourzgui I."/>
            <person name="Brown A."/>
            <person name="Cahill P."/>
            <person name="Channer S."/>
            <person name="Cheshatsang Y."/>
            <person name="Chuda L."/>
            <person name="Citroen M."/>
            <person name="Collymore A."/>
            <person name="Cooke P."/>
            <person name="Costello M."/>
            <person name="D'Aco K."/>
            <person name="Daza R."/>
            <person name="De Haan G."/>
            <person name="DeGray S."/>
            <person name="DeMaso C."/>
            <person name="Dhargay N."/>
            <person name="Dooley K."/>
            <person name="Dooley E."/>
            <person name="Doricent M."/>
            <person name="Dorje P."/>
            <person name="Dorjee K."/>
            <person name="Dupes A."/>
            <person name="Elong R."/>
            <person name="Falk J."/>
            <person name="Farina A."/>
            <person name="Faro S."/>
            <person name="Ferguson D."/>
            <person name="Fisher S."/>
            <person name="Foley C.D."/>
            <person name="Franke A."/>
            <person name="Friedrich D."/>
            <person name="Gadbois L."/>
            <person name="Gearin G."/>
            <person name="Gearin C.R."/>
            <person name="Giannoukos G."/>
            <person name="Goode T."/>
            <person name="Graham J."/>
            <person name="Grandbois E."/>
            <person name="Grewal S."/>
            <person name="Gyaltsen K."/>
            <person name="Hafez N."/>
            <person name="Hagos B."/>
            <person name="Hall J."/>
            <person name="Henson C."/>
            <person name="Hollinger A."/>
            <person name="Honan T."/>
            <person name="Huard M.D."/>
            <person name="Hughes L."/>
            <person name="Hurhula B."/>
            <person name="Husby M.E."/>
            <person name="Kamat A."/>
            <person name="Kanga B."/>
            <person name="Kashin S."/>
            <person name="Khazanovich D."/>
            <person name="Kisner P."/>
            <person name="Lance K."/>
            <person name="Lara M."/>
            <person name="Lee W."/>
            <person name="Lennon N."/>
            <person name="Letendre F."/>
            <person name="LeVine R."/>
            <person name="Lipovsky A."/>
            <person name="Liu X."/>
            <person name="Liu J."/>
            <person name="Liu S."/>
            <person name="Lokyitsang T."/>
            <person name="Lokyitsang Y."/>
            <person name="Lubonja R."/>
            <person name="Lui A."/>
            <person name="MacDonald P."/>
            <person name="Magnisalis V."/>
            <person name="Maru K."/>
            <person name="Matthews C."/>
            <person name="McCusker W."/>
            <person name="McDonough S."/>
            <person name="Mehta T."/>
            <person name="Meldrim J."/>
            <person name="Meneus L."/>
            <person name="Mihai O."/>
            <person name="Mihalev A."/>
            <person name="Mihova T."/>
            <person name="Mittelman R."/>
            <person name="Mlenga V."/>
            <person name="Montmayeur A."/>
            <person name="Mulrain L."/>
            <person name="Navidi A."/>
            <person name="Naylor J."/>
            <person name="Negash T."/>
            <person name="Nguyen T."/>
            <person name="Nguyen N."/>
            <person name="Nicol R."/>
            <person name="Norbu C."/>
            <person name="Norbu N."/>
            <person name="Novod N."/>
            <person name="O'Neill B."/>
            <person name="Osman S."/>
            <person name="Markiewicz E."/>
            <person name="Oyono O.L."/>
            <person name="Patti C."/>
            <person name="Phunkhang P."/>
            <person name="Pierre F."/>
            <person name="Priest M."/>
            <person name="Raghuraman S."/>
            <person name="Rege F."/>
            <person name="Reyes R."/>
            <person name="Rise C."/>
            <person name="Rogov P."/>
            <person name="Ross K."/>
            <person name="Ryan E."/>
            <person name="Settipalli S."/>
            <person name="Shea T."/>
            <person name="Sherpa N."/>
            <person name="Shi L."/>
            <person name="Shih D."/>
            <person name="Sparrow T."/>
            <person name="Spaulding J."/>
            <person name="Stalker J."/>
            <person name="Stange-Thomann N."/>
            <person name="Stavropoulos S."/>
            <person name="Stone C."/>
            <person name="Strader C."/>
            <person name="Tesfaye S."/>
            <person name="Thomson T."/>
            <person name="Thoulutsang Y."/>
            <person name="Thoulutsang D."/>
            <person name="Topham K."/>
            <person name="Topping I."/>
            <person name="Tsamla T."/>
            <person name="Vassiliev H."/>
            <person name="Vo A."/>
            <person name="Wangchuk T."/>
            <person name="Wangdi T."/>
            <person name="Weiand M."/>
            <person name="Wilkinson J."/>
            <person name="Wilson A."/>
            <person name="Yadav S."/>
            <person name="Young G."/>
            <person name="Yu Q."/>
            <person name="Zembek L."/>
            <person name="Zhong D."/>
            <person name="Zimmer A."/>
            <person name="Zwirko Z."/>
            <person name="Jaffe D.B."/>
            <person name="Alvarez P."/>
            <person name="Brockman W."/>
            <person name="Butler J."/>
            <person name="Chin C."/>
            <person name="Gnerre S."/>
            <person name="Grabherr M."/>
            <person name="Kleber M."/>
            <person name="Mauceli E."/>
            <person name="MacCallum I."/>
        </authorList>
    </citation>
    <scope>NUCLEOTIDE SEQUENCE [LARGE SCALE GENOMIC DNA]</scope>
    <source>
        <strain evidence="2">MSH-3 / Tucson 14011-0111.49</strain>
    </source>
</reference>
<dbReference type="KEGG" id="dpe:6594763"/>
<dbReference type="HOGENOM" id="CLU_125639_0_0_1"/>
<accession>B4GP29</accession>
<protein>
    <submittedName>
        <fullName evidence="1">GL13806</fullName>
    </submittedName>
</protein>
<dbReference type="PhylomeDB" id="B4GP29"/>
<name>B4GP29_DROPE</name>
<keyword evidence="2" id="KW-1185">Reference proteome</keyword>
<dbReference type="OrthoDB" id="7811679at2759"/>